<organism evidence="1">
    <name type="scientific">hydrothermal vent metagenome</name>
    <dbReference type="NCBI Taxonomy" id="652676"/>
    <lineage>
        <taxon>unclassified sequences</taxon>
        <taxon>metagenomes</taxon>
        <taxon>ecological metagenomes</taxon>
    </lineage>
</organism>
<proteinExistence type="predicted"/>
<protein>
    <recommendedName>
        <fullName evidence="2">Transmembrane protein</fullName>
    </recommendedName>
</protein>
<gene>
    <name evidence="1" type="ORF">MNBD_GAMMA26-1678</name>
</gene>
<dbReference type="Pfam" id="PF13689">
    <property type="entry name" value="DUF4154"/>
    <property type="match status" value="1"/>
</dbReference>
<evidence type="ECO:0000313" key="1">
    <source>
        <dbReference type="EMBL" id="VAX07992.1"/>
    </source>
</evidence>
<dbReference type="EMBL" id="UOFX01000034">
    <property type="protein sequence ID" value="VAX07992.1"/>
    <property type="molecule type" value="Genomic_DNA"/>
</dbReference>
<accession>A0A3B1AW62</accession>
<dbReference type="AlphaFoldDB" id="A0A3B1AW62"/>
<name>A0A3B1AW62_9ZZZZ</name>
<reference evidence="1" key="1">
    <citation type="submission" date="2018-06" db="EMBL/GenBank/DDBJ databases">
        <authorList>
            <person name="Zhirakovskaya E."/>
        </authorList>
    </citation>
    <scope>NUCLEOTIDE SEQUENCE</scope>
</reference>
<evidence type="ECO:0008006" key="2">
    <source>
        <dbReference type="Google" id="ProtNLM"/>
    </source>
</evidence>
<dbReference type="InterPro" id="IPR025293">
    <property type="entry name" value="YfiR/HmsC-like"/>
</dbReference>
<sequence length="183" mass="19900">MLLLALLLGMLSGLNAVAAPNNAAHPPTAGEYTVKAAFLYHFAKFVEWPVATRSSELTICIVGVDPFGATLDTITGKQVGTAQVSVQRLQKLSKTVHCHIVFISTSEQSRLDSILSDTRDAMILTISEIPGFAEKGGMVLFHMEDSKVRFSINLTAMRSAQLTASGHLLRLARQVYQNEEDNP</sequence>